<organism evidence="3 4">
    <name type="scientific">Rotaria magnacalcarata</name>
    <dbReference type="NCBI Taxonomy" id="392030"/>
    <lineage>
        <taxon>Eukaryota</taxon>
        <taxon>Metazoa</taxon>
        <taxon>Spiralia</taxon>
        <taxon>Gnathifera</taxon>
        <taxon>Rotifera</taxon>
        <taxon>Eurotatoria</taxon>
        <taxon>Bdelloidea</taxon>
        <taxon>Philodinida</taxon>
        <taxon>Philodinidae</taxon>
        <taxon>Rotaria</taxon>
    </lineage>
</organism>
<dbReference type="AlphaFoldDB" id="A0A820RCW1"/>
<evidence type="ECO:0000313" key="2">
    <source>
        <dbReference type="EMBL" id="CAF2171158.1"/>
    </source>
</evidence>
<reference evidence="3" key="1">
    <citation type="submission" date="2021-02" db="EMBL/GenBank/DDBJ databases">
        <authorList>
            <person name="Nowell W R."/>
        </authorList>
    </citation>
    <scope>NUCLEOTIDE SEQUENCE</scope>
</reference>
<sequence>MSCKHQCKPPSDGVSLAVRTASIHGSPPPPAE</sequence>
<dbReference type="Proteomes" id="UP000663887">
    <property type="component" value="Unassembled WGS sequence"/>
</dbReference>
<comment type="caution">
    <text evidence="3">The sequence shown here is derived from an EMBL/GenBank/DDBJ whole genome shotgun (WGS) entry which is preliminary data.</text>
</comment>
<dbReference type="Proteomes" id="UP000663842">
    <property type="component" value="Unassembled WGS sequence"/>
</dbReference>
<protein>
    <submittedName>
        <fullName evidence="3">Uncharacterized protein</fullName>
    </submittedName>
</protein>
<gene>
    <name evidence="3" type="ORF">UXM345_LOCUS39025</name>
    <name evidence="2" type="ORF">XDN619_LOCUS31204</name>
</gene>
<feature type="region of interest" description="Disordered" evidence="1">
    <location>
        <begin position="1"/>
        <end position="32"/>
    </location>
</feature>
<dbReference type="EMBL" id="CAJOBF010035840">
    <property type="protein sequence ID" value="CAF4433283.1"/>
    <property type="molecule type" value="Genomic_DNA"/>
</dbReference>
<evidence type="ECO:0000256" key="1">
    <source>
        <dbReference type="SAM" id="MobiDB-lite"/>
    </source>
</evidence>
<accession>A0A820RCW1</accession>
<evidence type="ECO:0000313" key="3">
    <source>
        <dbReference type="EMBL" id="CAF4433283.1"/>
    </source>
</evidence>
<feature type="non-terminal residue" evidence="3">
    <location>
        <position position="32"/>
    </location>
</feature>
<proteinExistence type="predicted"/>
<evidence type="ECO:0000313" key="4">
    <source>
        <dbReference type="Proteomes" id="UP000663842"/>
    </source>
</evidence>
<dbReference type="EMBL" id="CAJNRG010015547">
    <property type="protein sequence ID" value="CAF2171158.1"/>
    <property type="molecule type" value="Genomic_DNA"/>
</dbReference>
<name>A0A820RCW1_9BILA</name>